<comment type="catalytic activity">
    <reaction evidence="1 11">
        <text>alpha-D-glucose = beta-D-glucose</text>
        <dbReference type="Rhea" id="RHEA:10264"/>
        <dbReference type="ChEBI" id="CHEBI:15903"/>
        <dbReference type="ChEBI" id="CHEBI:17925"/>
        <dbReference type="EC" id="5.1.3.3"/>
    </reaction>
</comment>
<dbReference type="Proteomes" id="UP000717634">
    <property type="component" value="Unassembled WGS sequence"/>
</dbReference>
<evidence type="ECO:0000256" key="2">
    <source>
        <dbReference type="ARBA" id="ARBA00001913"/>
    </source>
</evidence>
<keyword evidence="8" id="KW-0106">Calcium</keyword>
<evidence type="ECO:0000313" key="12">
    <source>
        <dbReference type="EMBL" id="NKI89600.1"/>
    </source>
</evidence>
<comment type="similarity">
    <text evidence="4 11">Belongs to the aldose epimerase family.</text>
</comment>
<dbReference type="PROSITE" id="PS51257">
    <property type="entry name" value="PROKAR_LIPOPROTEIN"/>
    <property type="match status" value="1"/>
</dbReference>
<evidence type="ECO:0000256" key="5">
    <source>
        <dbReference type="ARBA" id="ARBA00011245"/>
    </source>
</evidence>
<gene>
    <name evidence="12" type="ORF">HBN54_002198</name>
</gene>
<comment type="caution">
    <text evidence="12">The sequence shown here is derived from an EMBL/GenBank/DDBJ whole genome shotgun (WGS) entry which is preliminary data.</text>
</comment>
<keyword evidence="13" id="KW-1185">Reference proteome</keyword>
<evidence type="ECO:0000256" key="10">
    <source>
        <dbReference type="ARBA" id="ARBA00023277"/>
    </source>
</evidence>
<dbReference type="InterPro" id="IPR008183">
    <property type="entry name" value="Aldose_1/G6P_1-epimerase"/>
</dbReference>
<dbReference type="Pfam" id="PF01263">
    <property type="entry name" value="Aldose_epim"/>
    <property type="match status" value="1"/>
</dbReference>
<keyword evidence="10 11" id="KW-0119">Carbohydrate metabolism</keyword>
<dbReference type="InterPro" id="IPR015443">
    <property type="entry name" value="Aldose_1-epimerase"/>
</dbReference>
<dbReference type="PANTHER" id="PTHR10091">
    <property type="entry name" value="ALDOSE-1-EPIMERASE"/>
    <property type="match status" value="1"/>
</dbReference>
<dbReference type="PIRSF" id="PIRSF005096">
    <property type="entry name" value="GALM"/>
    <property type="match status" value="1"/>
</dbReference>
<dbReference type="EC" id="5.1.3.3" evidence="6 11"/>
<dbReference type="InterPro" id="IPR014718">
    <property type="entry name" value="GH-type_carb-bd"/>
</dbReference>
<dbReference type="GO" id="GO:0004034">
    <property type="term" value="F:aldose 1-epimerase activity"/>
    <property type="evidence" value="ECO:0007669"/>
    <property type="project" value="UniProtKB-EC"/>
</dbReference>
<evidence type="ECO:0000256" key="11">
    <source>
        <dbReference type="PIRNR" id="PIRNR005096"/>
    </source>
</evidence>
<proteinExistence type="inferred from homology"/>
<protein>
    <recommendedName>
        <fullName evidence="7 11">Aldose 1-epimerase</fullName>
        <ecNumber evidence="6 11">5.1.3.3</ecNumber>
    </recommendedName>
</protein>
<evidence type="ECO:0000256" key="6">
    <source>
        <dbReference type="ARBA" id="ARBA00013185"/>
    </source>
</evidence>
<evidence type="ECO:0000256" key="8">
    <source>
        <dbReference type="ARBA" id="ARBA00022837"/>
    </source>
</evidence>
<dbReference type="RefSeq" id="WP_168673213.1">
    <property type="nucleotide sequence ID" value="NZ_JAAVTK010000005.1"/>
</dbReference>
<evidence type="ECO:0000256" key="4">
    <source>
        <dbReference type="ARBA" id="ARBA00006206"/>
    </source>
</evidence>
<dbReference type="SUPFAM" id="SSF74650">
    <property type="entry name" value="Galactose mutarotase-like"/>
    <property type="match status" value="1"/>
</dbReference>
<keyword evidence="9 11" id="KW-0413">Isomerase</keyword>
<comment type="cofactor">
    <cofactor evidence="2">
        <name>Ca(2+)</name>
        <dbReference type="ChEBI" id="CHEBI:29108"/>
    </cofactor>
</comment>
<dbReference type="InterPro" id="IPR047215">
    <property type="entry name" value="Galactose_mutarotase-like"/>
</dbReference>
<name>A0ABX1HHC9_9BACT</name>
<comment type="subunit">
    <text evidence="5">Monomer.</text>
</comment>
<dbReference type="InterPro" id="IPR011013">
    <property type="entry name" value="Gal_mutarotase_sf_dom"/>
</dbReference>
<evidence type="ECO:0000256" key="1">
    <source>
        <dbReference type="ARBA" id="ARBA00001614"/>
    </source>
</evidence>
<comment type="pathway">
    <text evidence="3 11">Carbohydrate metabolism; hexose metabolism.</text>
</comment>
<reference evidence="12 13" key="1">
    <citation type="submission" date="2020-03" db="EMBL/GenBank/DDBJ databases">
        <title>Genomic Encyclopedia of Type Strains, Phase IV (KMG-V): Genome sequencing to study the core and pangenomes of soil and plant-associated prokaryotes.</title>
        <authorList>
            <person name="Whitman W."/>
        </authorList>
    </citation>
    <scope>NUCLEOTIDE SEQUENCE [LARGE SCALE GENOMIC DNA]</scope>
    <source>
        <strain evidence="12 13">1B</strain>
    </source>
</reference>
<organism evidence="12 13">
    <name type="scientific">Hymenobacter artigasi</name>
    <dbReference type="NCBI Taxonomy" id="2719616"/>
    <lineage>
        <taxon>Bacteria</taxon>
        <taxon>Pseudomonadati</taxon>
        <taxon>Bacteroidota</taxon>
        <taxon>Cytophagia</taxon>
        <taxon>Cytophagales</taxon>
        <taxon>Hymenobacteraceae</taxon>
        <taxon>Hymenobacter</taxon>
    </lineage>
</organism>
<evidence type="ECO:0000256" key="9">
    <source>
        <dbReference type="ARBA" id="ARBA00023235"/>
    </source>
</evidence>
<dbReference type="NCBIfam" id="NF008277">
    <property type="entry name" value="PRK11055.1"/>
    <property type="match status" value="1"/>
</dbReference>
<evidence type="ECO:0000313" key="13">
    <source>
        <dbReference type="Proteomes" id="UP000717634"/>
    </source>
</evidence>
<dbReference type="EMBL" id="JAAVTK010000005">
    <property type="protein sequence ID" value="NKI89600.1"/>
    <property type="molecule type" value="Genomic_DNA"/>
</dbReference>
<evidence type="ECO:0000256" key="7">
    <source>
        <dbReference type="ARBA" id="ARBA00014165"/>
    </source>
</evidence>
<evidence type="ECO:0000256" key="3">
    <source>
        <dbReference type="ARBA" id="ARBA00005028"/>
    </source>
</evidence>
<sequence length="403" mass="42796">MSKPHHFSLLTAGLSGALLLASCESKTTTTKTSESADTASDSTATASAGVAAGMPTSASFGKTTDGTEVKLFTLTNAHGLKATISNFGGTVTGLQVPDKNGKLGEVVLGFDDVSGYQSAAFRKSTPYFGALIGRYGNRIAKGRFTLDGKTYQLVTNNGENTLHGGKIGFDQVVWNAEPGTSADGPTLKLTYLSKDGEEGYPGNLNVTVVYTLTDDDALKIDYTATTDKATVVNLTNHAYFNLSHGTSKDIMAHEVTIPADRYNVVDAGLIPTGELRPVRGTPFDFITPHAIGERIAQVPGGYDHNWLLNQTSGQHLAATVYDPASGRTMDVTTDQPGIQFYTGNFLDGTLTGKGNTQYGKHAGFCLETQHFPDSPNQAEFPSTVLKPGETLHSTTSYQFGVRK</sequence>
<dbReference type="Gene3D" id="2.70.98.10">
    <property type="match status" value="1"/>
</dbReference>
<accession>A0ABX1HHC9</accession>
<dbReference type="CDD" id="cd09019">
    <property type="entry name" value="galactose_mutarotase_like"/>
    <property type="match status" value="1"/>
</dbReference>
<dbReference type="InterPro" id="IPR018052">
    <property type="entry name" value="Ald1_epimerase_CS"/>
</dbReference>
<dbReference type="PROSITE" id="PS00545">
    <property type="entry name" value="ALDOSE_1_EPIMERASE"/>
    <property type="match status" value="1"/>
</dbReference>
<dbReference type="PANTHER" id="PTHR10091:SF0">
    <property type="entry name" value="GALACTOSE MUTAROTASE"/>
    <property type="match status" value="1"/>
</dbReference>